<evidence type="ECO:0000313" key="1">
    <source>
        <dbReference type="EMBL" id="GAA5157259.1"/>
    </source>
</evidence>
<dbReference type="RefSeq" id="WP_185059363.1">
    <property type="nucleotide sequence ID" value="NZ_BAABJP010000015.1"/>
</dbReference>
<comment type="caution">
    <text evidence="1">The sequence shown here is derived from an EMBL/GenBank/DDBJ whole genome shotgun (WGS) entry which is preliminary data.</text>
</comment>
<protein>
    <recommendedName>
        <fullName evidence="3">CopG family transcriptional regulator</fullName>
    </recommendedName>
</protein>
<reference evidence="2" key="1">
    <citation type="journal article" date="2019" name="Int. J. Syst. Evol. Microbiol.">
        <title>The Global Catalogue of Microorganisms (GCM) 10K type strain sequencing project: providing services to taxonomists for standard genome sequencing and annotation.</title>
        <authorList>
            <consortium name="The Broad Institute Genomics Platform"/>
            <consortium name="The Broad Institute Genome Sequencing Center for Infectious Disease"/>
            <person name="Wu L."/>
            <person name="Ma J."/>
        </authorList>
    </citation>
    <scope>NUCLEOTIDE SEQUENCE [LARGE SCALE GENOMIC DNA]</scope>
    <source>
        <strain evidence="2">JCM 18303</strain>
    </source>
</reference>
<evidence type="ECO:0008006" key="3">
    <source>
        <dbReference type="Google" id="ProtNLM"/>
    </source>
</evidence>
<proteinExistence type="predicted"/>
<dbReference type="Proteomes" id="UP001428817">
    <property type="component" value="Unassembled WGS sequence"/>
</dbReference>
<accession>A0ABP9Q6L7</accession>
<dbReference type="EMBL" id="BAABJP010000015">
    <property type="protein sequence ID" value="GAA5157259.1"/>
    <property type="molecule type" value="Genomic_DNA"/>
</dbReference>
<name>A0ABP9Q6L7_9PSEU</name>
<gene>
    <name evidence="1" type="ORF">GCM10023321_35260</name>
</gene>
<sequence length="79" mass="8339">MTASAKEKIAVTLDPEVLRGVRSAVAAGSARSVSSFVEQALWNHLAATAEFDALVDDMLDRTGGPPTEEERATALRLLG</sequence>
<evidence type="ECO:0000313" key="2">
    <source>
        <dbReference type="Proteomes" id="UP001428817"/>
    </source>
</evidence>
<organism evidence="1 2">
    <name type="scientific">Pseudonocardia eucalypti</name>
    <dbReference type="NCBI Taxonomy" id="648755"/>
    <lineage>
        <taxon>Bacteria</taxon>
        <taxon>Bacillati</taxon>
        <taxon>Actinomycetota</taxon>
        <taxon>Actinomycetes</taxon>
        <taxon>Pseudonocardiales</taxon>
        <taxon>Pseudonocardiaceae</taxon>
        <taxon>Pseudonocardia</taxon>
    </lineage>
</organism>
<keyword evidence="2" id="KW-1185">Reference proteome</keyword>